<evidence type="ECO:0000313" key="2">
    <source>
        <dbReference type="EMBL" id="MDQ0537034.1"/>
    </source>
</evidence>
<dbReference type="Gene3D" id="1.10.10.2830">
    <property type="match status" value="1"/>
</dbReference>
<evidence type="ECO:0000259" key="1">
    <source>
        <dbReference type="SMART" id="SM00470"/>
    </source>
</evidence>
<dbReference type="SMART" id="SM00470">
    <property type="entry name" value="ParB"/>
    <property type="match status" value="1"/>
</dbReference>
<sequence>MKTILIPLDRLRLADTNMRATRPAVVLDELKASLLVHGQLQPILVTRHGTAFAVIAGARRTLAARALVAEGKWPATARLSAVCRRAGSLDPCEISLAENLQRVAPCVADEAVAVARLVEQGADPAALATRFGRPLRTIRQRLALAALSPRVLAARRSDEITPAVAEALTLSRSHAQQDELLARVLDQTPPDAARYIRAILRRTRLPTANALPGVREAYLAAGGTLTRDLFDEADGGLVDDPALFLSCQRAALQAEVERRRADWGFVELRDGPDAWNWRRAYRSLAPGDGASPDLDRRRCGVLAVLGADGAVTWIEGVERRRPAAPPPAKPAGGAPCLDDIPPWEELPAAERSADALSLSAAVRAASLQAAVLASPALALRLACFALFAPGQGPCRLYGGDPRLPAGRSTLQASWAWAALERSQTAWMQRLGLPPDGGVPDPLALWRRLGDPAVTLPALFAWLVARHCRLGHGEAGLAMLVAQALGVSVAGDWRPDAVLLERLPMAMLAEVAQAIALAFAASLAGRPKAEMAERLARCLQADGTADWPALTGGTVSAARGTLQAARLAAARWLPPGTAVAGADAGAPAAADAPALAAD</sequence>
<dbReference type="EMBL" id="JAUSVU010000036">
    <property type="protein sequence ID" value="MDQ0537034.1"/>
    <property type="molecule type" value="Genomic_DNA"/>
</dbReference>
<dbReference type="InterPro" id="IPR003115">
    <property type="entry name" value="ParB_N"/>
</dbReference>
<proteinExistence type="predicted"/>
<evidence type="ECO:0000313" key="3">
    <source>
        <dbReference type="Proteomes" id="UP001244552"/>
    </source>
</evidence>
<dbReference type="PANTHER" id="PTHR33375:SF7">
    <property type="entry name" value="CHROMOSOME 2-PARTITIONING PROTEIN PARB-RELATED"/>
    <property type="match status" value="1"/>
</dbReference>
<dbReference type="Pfam" id="PF02195">
    <property type="entry name" value="ParB_N"/>
    <property type="match status" value="1"/>
</dbReference>
<dbReference type="SUPFAM" id="SSF109709">
    <property type="entry name" value="KorB DNA-binding domain-like"/>
    <property type="match status" value="1"/>
</dbReference>
<dbReference type="Gene3D" id="3.90.1530.30">
    <property type="match status" value="1"/>
</dbReference>
<dbReference type="PANTHER" id="PTHR33375">
    <property type="entry name" value="CHROMOSOME-PARTITIONING PROTEIN PARB-RELATED"/>
    <property type="match status" value="1"/>
</dbReference>
<dbReference type="RefSeq" id="WP_209984181.1">
    <property type="nucleotide sequence ID" value="NZ_JAGINO010000013.1"/>
</dbReference>
<accession>A0ABU0MUN6</accession>
<protein>
    <submittedName>
        <fullName evidence="2">ParB family chromosome partitioning protein</fullName>
    </submittedName>
</protein>
<feature type="domain" description="ParB-like N-terminal" evidence="1">
    <location>
        <begin position="4"/>
        <end position="100"/>
    </location>
</feature>
<keyword evidence="3" id="KW-1185">Reference proteome</keyword>
<dbReference type="Proteomes" id="UP001244552">
    <property type="component" value="Unassembled WGS sequence"/>
</dbReference>
<name>A0ABU0MUN6_9PROT</name>
<gene>
    <name evidence="2" type="ORF">QO018_005933</name>
</gene>
<dbReference type="SUPFAM" id="SSF110849">
    <property type="entry name" value="ParB/Sulfiredoxin"/>
    <property type="match status" value="1"/>
</dbReference>
<dbReference type="InterPro" id="IPR036086">
    <property type="entry name" value="ParB/Sulfiredoxin_sf"/>
</dbReference>
<comment type="caution">
    <text evidence="2">The sequence shown here is derived from an EMBL/GenBank/DDBJ whole genome shotgun (WGS) entry which is preliminary data.</text>
</comment>
<organism evidence="2 3">
    <name type="scientific">Azospirillum picis</name>
    <dbReference type="NCBI Taxonomy" id="488438"/>
    <lineage>
        <taxon>Bacteria</taxon>
        <taxon>Pseudomonadati</taxon>
        <taxon>Pseudomonadota</taxon>
        <taxon>Alphaproteobacteria</taxon>
        <taxon>Rhodospirillales</taxon>
        <taxon>Azospirillaceae</taxon>
        <taxon>Azospirillum</taxon>
    </lineage>
</organism>
<dbReference type="InterPro" id="IPR050336">
    <property type="entry name" value="Chromosome_partition/occlusion"/>
</dbReference>
<reference evidence="2 3" key="1">
    <citation type="submission" date="2023-07" db="EMBL/GenBank/DDBJ databases">
        <title>Genomic Encyclopedia of Type Strains, Phase IV (KMG-IV): sequencing the most valuable type-strain genomes for metagenomic binning, comparative biology and taxonomic classification.</title>
        <authorList>
            <person name="Goeker M."/>
        </authorList>
    </citation>
    <scope>NUCLEOTIDE SEQUENCE [LARGE SCALE GENOMIC DNA]</scope>
    <source>
        <strain evidence="2 3">DSM 19922</strain>
    </source>
</reference>